<keyword evidence="10" id="KW-1185">Reference proteome</keyword>
<organism evidence="9 10">
    <name type="scientific">Bos mutus</name>
    <name type="common">wild yak</name>
    <dbReference type="NCBI Taxonomy" id="72004"/>
    <lineage>
        <taxon>Eukaryota</taxon>
        <taxon>Metazoa</taxon>
        <taxon>Chordata</taxon>
        <taxon>Craniata</taxon>
        <taxon>Vertebrata</taxon>
        <taxon>Euteleostomi</taxon>
        <taxon>Mammalia</taxon>
        <taxon>Eutheria</taxon>
        <taxon>Laurasiatheria</taxon>
        <taxon>Artiodactyla</taxon>
        <taxon>Ruminantia</taxon>
        <taxon>Pecora</taxon>
        <taxon>Bovidae</taxon>
        <taxon>Bovinae</taxon>
        <taxon>Bos</taxon>
    </lineage>
</organism>
<keyword evidence="4" id="KW-0732">Signal</keyword>
<dbReference type="EMBL" id="VBQZ03000079">
    <property type="protein sequence ID" value="MXQ92202.1"/>
    <property type="molecule type" value="Genomic_DNA"/>
</dbReference>
<evidence type="ECO:0000256" key="5">
    <source>
        <dbReference type="ARBA" id="ARBA00023157"/>
    </source>
</evidence>
<dbReference type="PANTHER" id="PTHR15096">
    <property type="entry name" value="PROLACTIN-INDUCIBLE PROTEIN/SEMINAL VESICLE ANTIGEN"/>
    <property type="match status" value="1"/>
</dbReference>
<dbReference type="GO" id="GO:0004190">
    <property type="term" value="F:aspartic-type endopeptidase activity"/>
    <property type="evidence" value="ECO:0007669"/>
    <property type="project" value="TreeGrafter"/>
</dbReference>
<evidence type="ECO:0000313" key="9">
    <source>
        <dbReference type="EMBL" id="MXQ92202.1"/>
    </source>
</evidence>
<proteinExistence type="inferred from homology"/>
<comment type="caution">
    <text evidence="9">The sequence shown here is derived from an EMBL/GenBank/DDBJ whole genome shotgun (WGS) entry which is preliminary data.</text>
</comment>
<dbReference type="GO" id="GO:0006508">
    <property type="term" value="P:proteolysis"/>
    <property type="evidence" value="ECO:0007669"/>
    <property type="project" value="TreeGrafter"/>
</dbReference>
<dbReference type="InterPro" id="IPR013783">
    <property type="entry name" value="Ig-like_fold"/>
</dbReference>
<comment type="similarity">
    <text evidence="2">Belongs to the PIP family.</text>
</comment>
<dbReference type="GO" id="GO:0002682">
    <property type="term" value="P:regulation of immune system process"/>
    <property type="evidence" value="ECO:0007669"/>
    <property type="project" value="TreeGrafter"/>
</dbReference>
<comment type="subcellular location">
    <subcellularLocation>
        <location evidence="1">Secreted</location>
    </subcellularLocation>
</comment>
<evidence type="ECO:0000256" key="8">
    <source>
        <dbReference type="SAM" id="MobiDB-lite"/>
    </source>
</evidence>
<reference evidence="9" key="1">
    <citation type="submission" date="2019-10" db="EMBL/GenBank/DDBJ databases">
        <title>The sequence and de novo assembly of the wild yak genome.</title>
        <authorList>
            <person name="Liu Y."/>
        </authorList>
    </citation>
    <scope>NUCLEOTIDE SEQUENCE [LARGE SCALE GENOMIC DNA]</scope>
    <source>
        <strain evidence="9">WY2019</strain>
    </source>
</reference>
<keyword evidence="3" id="KW-0964">Secreted</keyword>
<comment type="subunit">
    <text evidence="6">Monomer. Interacts with AZGP1.</text>
</comment>
<dbReference type="Proteomes" id="UP000322234">
    <property type="component" value="Unassembled WGS sequence"/>
</dbReference>
<protein>
    <recommendedName>
        <fullName evidence="7">Prolactin-induced protein</fullName>
    </recommendedName>
</protein>
<evidence type="ECO:0000256" key="6">
    <source>
        <dbReference type="ARBA" id="ARBA00025932"/>
    </source>
</evidence>
<dbReference type="SUPFAM" id="SSF81296">
    <property type="entry name" value="E set domains"/>
    <property type="match status" value="1"/>
</dbReference>
<dbReference type="InterPro" id="IPR007990">
    <property type="entry name" value="PIP"/>
</dbReference>
<dbReference type="AlphaFoldDB" id="A0A6B0RRK6"/>
<name>A0A6B0RRK6_9CETA</name>
<feature type="region of interest" description="Disordered" evidence="8">
    <location>
        <begin position="1"/>
        <end position="21"/>
    </location>
</feature>
<dbReference type="InterPro" id="IPR014756">
    <property type="entry name" value="Ig_E-set"/>
</dbReference>
<dbReference type="PANTHER" id="PTHR15096:SF5">
    <property type="entry name" value="PROLACTIN-INDUCIBLE PROTEIN"/>
    <property type="match status" value="1"/>
</dbReference>
<keyword evidence="5" id="KW-1015">Disulfide bond</keyword>
<evidence type="ECO:0000256" key="7">
    <source>
        <dbReference type="ARBA" id="ARBA00032342"/>
    </source>
</evidence>
<evidence type="ECO:0000256" key="3">
    <source>
        <dbReference type="ARBA" id="ARBA00022525"/>
    </source>
</evidence>
<sequence>MEKHHDVGTLHGKRDKTKSPAATIKREMLELGQTLREVSVEQKMASPAALLLILCLQLRTTKAQEDTTSQQLMTMDLQMLQIDTSEEATVVLEVSTNLRECMVVKAYLLSNIPIEGNFNYKFTSCLCNNYPRRFFWDLQTNKPAGEVTESITYSYFVF</sequence>
<dbReference type="GO" id="GO:0005615">
    <property type="term" value="C:extracellular space"/>
    <property type="evidence" value="ECO:0007669"/>
    <property type="project" value="TreeGrafter"/>
</dbReference>
<evidence type="ECO:0000256" key="4">
    <source>
        <dbReference type="ARBA" id="ARBA00022729"/>
    </source>
</evidence>
<accession>A0A6B0RRK6</accession>
<dbReference type="Gene3D" id="2.60.40.10">
    <property type="entry name" value="Immunoglobulins"/>
    <property type="match status" value="1"/>
</dbReference>
<evidence type="ECO:0000256" key="1">
    <source>
        <dbReference type="ARBA" id="ARBA00004613"/>
    </source>
</evidence>
<dbReference type="Pfam" id="PF05326">
    <property type="entry name" value="SVA"/>
    <property type="match status" value="1"/>
</dbReference>
<gene>
    <name evidence="9" type="ORF">E5288_WYG012445</name>
</gene>
<evidence type="ECO:0000256" key="2">
    <source>
        <dbReference type="ARBA" id="ARBA00006819"/>
    </source>
</evidence>
<evidence type="ECO:0000313" key="10">
    <source>
        <dbReference type="Proteomes" id="UP000322234"/>
    </source>
</evidence>